<evidence type="ECO:0000313" key="8">
    <source>
        <dbReference type="EMBL" id="KYC86266.1"/>
    </source>
</evidence>
<evidence type="ECO:0000256" key="6">
    <source>
        <dbReference type="HAMAP-Rule" id="MF_00867"/>
    </source>
</evidence>
<sequence>MKEVTATGQSVEEAVEVALGKLNVTKERIEYQIIDEGKKGLFGIFGSRPAIVHVQLKPDPIEEAKIYLLEIVKQMGIDAKIEVKIEGNTAEFKLSGEKMALLIGKRGQTLNSLQLLTQLIANRYKNQFLTIVLDAEDYRKRRENSLIQLAERLAEKAIYTNKAVTLEAMPSFERKIIHSALARNKKIQTHSEGEEPNRYLVIKPTN</sequence>
<dbReference type="CDD" id="cd02644">
    <property type="entry name" value="R3H_jag"/>
    <property type="match status" value="1"/>
</dbReference>
<dbReference type="STRING" id="46224.B4102_0012"/>
<dbReference type="EMBL" id="LQYN01000155">
    <property type="protein sequence ID" value="KYC86266.1"/>
    <property type="molecule type" value="Genomic_DNA"/>
</dbReference>
<keyword evidence="4 6" id="KW-0143">Chaperone</keyword>
<evidence type="ECO:0000256" key="2">
    <source>
        <dbReference type="ARBA" id="ARBA00022884"/>
    </source>
</evidence>
<dbReference type="InterPro" id="IPR039247">
    <property type="entry name" value="KhpB"/>
</dbReference>
<evidence type="ECO:0000313" key="10">
    <source>
        <dbReference type="Proteomes" id="UP000075666"/>
    </source>
</evidence>
<dbReference type="GO" id="GO:0003723">
    <property type="term" value="F:RNA binding"/>
    <property type="evidence" value="ECO:0007669"/>
    <property type="project" value="UniProtKB-UniRule"/>
</dbReference>
<dbReference type="InterPro" id="IPR015946">
    <property type="entry name" value="KH_dom-like_a/b"/>
</dbReference>
<feature type="domain" description="R3H" evidence="7">
    <location>
        <begin position="140"/>
        <end position="206"/>
    </location>
</feature>
<evidence type="ECO:0000256" key="1">
    <source>
        <dbReference type="ARBA" id="ARBA00022490"/>
    </source>
</evidence>
<dbReference type="GeneID" id="62499506"/>
<dbReference type="AlphaFoldDB" id="A0A150KKU2"/>
<dbReference type="InterPro" id="IPR032782">
    <property type="entry name" value="KhpB_N"/>
</dbReference>
<dbReference type="Pfam" id="PF01424">
    <property type="entry name" value="R3H"/>
    <property type="match status" value="1"/>
</dbReference>
<dbReference type="OrthoDB" id="9794483at2"/>
<keyword evidence="2 6" id="KW-0694">RNA-binding</keyword>
<accession>A0A150KKU2</accession>
<dbReference type="GO" id="GO:0008360">
    <property type="term" value="P:regulation of cell shape"/>
    <property type="evidence" value="ECO:0007669"/>
    <property type="project" value="UniProtKB-KW"/>
</dbReference>
<gene>
    <name evidence="6" type="primary">khpB</name>
    <name evidence="6" type="synonym">eloR</name>
    <name evidence="8" type="ORF">B4102_0012</name>
    <name evidence="9" type="ORF">JGZ69_07515</name>
</gene>
<dbReference type="CDD" id="cd02414">
    <property type="entry name" value="KH-II_Jag"/>
    <property type="match status" value="1"/>
</dbReference>
<dbReference type="KEGG" id="hspo:JGZ69_07515"/>
<dbReference type="Proteomes" id="UP000075666">
    <property type="component" value="Unassembled WGS sequence"/>
</dbReference>
<keyword evidence="1 6" id="KW-0963">Cytoplasm</keyword>
<organism evidence="8 10">
    <name type="scientific">Heyndrickxia sporothermodurans</name>
    <dbReference type="NCBI Taxonomy" id="46224"/>
    <lineage>
        <taxon>Bacteria</taxon>
        <taxon>Bacillati</taxon>
        <taxon>Bacillota</taxon>
        <taxon>Bacilli</taxon>
        <taxon>Bacillales</taxon>
        <taxon>Bacillaceae</taxon>
        <taxon>Heyndrickxia</taxon>
    </lineage>
</organism>
<evidence type="ECO:0000256" key="5">
    <source>
        <dbReference type="ARBA" id="ARBA00023316"/>
    </source>
</evidence>
<protein>
    <recommendedName>
        <fullName evidence="6">RNA-binding protein KhpB</fullName>
    </recommendedName>
    <alternativeName>
        <fullName evidence="6">RNA-binding protein EloR</fullName>
    </alternativeName>
</protein>
<dbReference type="InterPro" id="IPR038247">
    <property type="entry name" value="Jag_N_dom_sf"/>
</dbReference>
<reference evidence="8 10" key="1">
    <citation type="submission" date="2016-01" db="EMBL/GenBank/DDBJ databases">
        <title>Genome Sequences of Twelve Sporeforming Bacillus Species Isolated from Foods.</title>
        <authorList>
            <person name="Berendsen E.M."/>
            <person name="Wells-Bennik M.H."/>
            <person name="Krawcyk A.O."/>
            <person name="De Jong A."/>
            <person name="Holsappel S."/>
            <person name="Eijlander R.T."/>
            <person name="Kuipers O.P."/>
        </authorList>
    </citation>
    <scope>NUCLEOTIDE SEQUENCE [LARGE SCALE GENOMIC DNA]</scope>
    <source>
        <strain evidence="8 10">B4102</strain>
    </source>
</reference>
<dbReference type="PATRIC" id="fig|46224.3.peg.1511"/>
<dbReference type="HAMAP" id="MF_00867">
    <property type="entry name" value="KhpB"/>
    <property type="match status" value="1"/>
</dbReference>
<dbReference type="Gene3D" id="3.30.300.20">
    <property type="match status" value="1"/>
</dbReference>
<evidence type="ECO:0000259" key="7">
    <source>
        <dbReference type="PROSITE" id="PS51061"/>
    </source>
</evidence>
<name>A0A150KKU2_9BACI</name>
<keyword evidence="10" id="KW-1185">Reference proteome</keyword>
<comment type="subcellular location">
    <subcellularLocation>
        <location evidence="6">Cytoplasm</location>
    </subcellularLocation>
</comment>
<proteinExistence type="inferred from homology"/>
<dbReference type="GO" id="GO:0009252">
    <property type="term" value="P:peptidoglycan biosynthetic process"/>
    <property type="evidence" value="ECO:0007669"/>
    <property type="project" value="UniProtKB-UniRule"/>
</dbReference>
<comment type="domain">
    <text evidence="6">Has an N-terminal Jag-N domain and 2 RNA-binding domains (KH and R3H).</text>
</comment>
<dbReference type="GO" id="GO:0071555">
    <property type="term" value="P:cell wall organization"/>
    <property type="evidence" value="ECO:0007669"/>
    <property type="project" value="UniProtKB-KW"/>
</dbReference>
<dbReference type="PROSITE" id="PS51061">
    <property type="entry name" value="R3H"/>
    <property type="match status" value="1"/>
</dbReference>
<dbReference type="Proteomes" id="UP000595512">
    <property type="component" value="Chromosome"/>
</dbReference>
<keyword evidence="3 6" id="KW-0133">Cell shape</keyword>
<dbReference type="Gene3D" id="3.30.30.80">
    <property type="entry name" value="probable RNA-binding protein from clostridium symbiosum atcc 14940"/>
    <property type="match status" value="1"/>
</dbReference>
<dbReference type="SMART" id="SM01245">
    <property type="entry name" value="Jag_N"/>
    <property type="match status" value="1"/>
</dbReference>
<evidence type="ECO:0000313" key="9">
    <source>
        <dbReference type="EMBL" id="QQX26662.1"/>
    </source>
</evidence>
<evidence type="ECO:0000256" key="3">
    <source>
        <dbReference type="ARBA" id="ARBA00022960"/>
    </source>
</evidence>
<dbReference type="PANTHER" id="PTHR35800:SF1">
    <property type="entry name" value="RNA-BINDING PROTEIN KHPB"/>
    <property type="match status" value="1"/>
</dbReference>
<reference evidence="9 11" key="2">
    <citation type="submission" date="2020-12" db="EMBL/GenBank/DDBJ databases">
        <title>Taxonomic evaluation of the Bacillus sporothermodurans group of bacteria based on whole genome sequences.</title>
        <authorList>
            <person name="Fiedler G."/>
            <person name="Herbstmann A.-D."/>
            <person name="Doll E."/>
            <person name="Wenning M."/>
            <person name="Brinks E."/>
            <person name="Kabisch J."/>
            <person name="Breitenwieser F."/>
            <person name="Lappann M."/>
            <person name="Boehnlein C."/>
            <person name="Franz C."/>
        </authorList>
    </citation>
    <scope>NUCLEOTIDE SEQUENCE [LARGE SCALE GENOMIC DNA]</scope>
    <source>
        <strain evidence="9 11">DSM 10599</strain>
    </source>
</reference>
<evidence type="ECO:0000313" key="11">
    <source>
        <dbReference type="Proteomes" id="UP000595512"/>
    </source>
</evidence>
<dbReference type="InterPro" id="IPR038008">
    <property type="entry name" value="Jag_KH"/>
</dbReference>
<comment type="subunit">
    <text evidence="6">Forms a complex with KhpA.</text>
</comment>
<dbReference type="NCBIfam" id="NF041568">
    <property type="entry name" value="Jag_EloR"/>
    <property type="match status" value="1"/>
</dbReference>
<dbReference type="PANTHER" id="PTHR35800">
    <property type="entry name" value="PROTEIN JAG"/>
    <property type="match status" value="1"/>
</dbReference>
<dbReference type="Pfam" id="PF14804">
    <property type="entry name" value="Jag_N"/>
    <property type="match status" value="1"/>
</dbReference>
<dbReference type="RefSeq" id="WP_066235802.1">
    <property type="nucleotide sequence ID" value="NZ_CP066701.1"/>
</dbReference>
<keyword evidence="5 6" id="KW-0961">Cell wall biogenesis/degradation</keyword>
<feature type="region of interest" description="Jag_N domain" evidence="6">
    <location>
        <begin position="5"/>
        <end position="55"/>
    </location>
</feature>
<evidence type="ECO:0000256" key="4">
    <source>
        <dbReference type="ARBA" id="ARBA00023186"/>
    </source>
</evidence>
<dbReference type="SMART" id="SM00393">
    <property type="entry name" value="R3H"/>
    <property type="match status" value="1"/>
</dbReference>
<dbReference type="Gene3D" id="3.30.1370.50">
    <property type="entry name" value="R3H-like domain"/>
    <property type="match status" value="1"/>
</dbReference>
<comment type="similarity">
    <text evidence="6">Belongs to the KhpB RNA-binding protein family.</text>
</comment>
<dbReference type="EMBL" id="CP066701">
    <property type="protein sequence ID" value="QQX26662.1"/>
    <property type="molecule type" value="Genomic_DNA"/>
</dbReference>
<dbReference type="GO" id="GO:0005737">
    <property type="term" value="C:cytoplasm"/>
    <property type="evidence" value="ECO:0007669"/>
    <property type="project" value="UniProtKB-SubCell"/>
</dbReference>
<dbReference type="Pfam" id="PF13083">
    <property type="entry name" value="KH_KhpA-B"/>
    <property type="match status" value="1"/>
</dbReference>
<dbReference type="InterPro" id="IPR036867">
    <property type="entry name" value="R3H_dom_sf"/>
</dbReference>
<dbReference type="InterPro" id="IPR034079">
    <property type="entry name" value="R3H_KhpB"/>
</dbReference>
<dbReference type="SUPFAM" id="SSF82708">
    <property type="entry name" value="R3H domain"/>
    <property type="match status" value="1"/>
</dbReference>
<dbReference type="InterPro" id="IPR001374">
    <property type="entry name" value="R3H_dom"/>
</dbReference>
<comment type="function">
    <text evidence="6">A probable RNA chaperone. Forms a complex with KhpA which binds to cellular RNA and controls its expression. Plays a role in peptidoglycan (PG) homeostasis and cell length regulation.</text>
</comment>